<protein>
    <submittedName>
        <fullName evidence="2">Uncharacterized protein</fullName>
    </submittedName>
</protein>
<dbReference type="OrthoDB" id="1916684at2759"/>
<dbReference type="AlphaFoldDB" id="A0A388K8D3"/>
<organism evidence="2 3">
    <name type="scientific">Chara braunii</name>
    <name type="common">Braun's stonewort</name>
    <dbReference type="NCBI Taxonomy" id="69332"/>
    <lineage>
        <taxon>Eukaryota</taxon>
        <taxon>Viridiplantae</taxon>
        <taxon>Streptophyta</taxon>
        <taxon>Charophyceae</taxon>
        <taxon>Charales</taxon>
        <taxon>Characeae</taxon>
        <taxon>Chara</taxon>
    </lineage>
</organism>
<name>A0A388K8D3_CHABU</name>
<comment type="caution">
    <text evidence="2">The sequence shown here is derived from an EMBL/GenBank/DDBJ whole genome shotgun (WGS) entry which is preliminary data.</text>
</comment>
<dbReference type="EMBL" id="BFEA01000071">
    <property type="protein sequence ID" value="GBG66279.1"/>
    <property type="molecule type" value="Genomic_DNA"/>
</dbReference>
<dbReference type="Proteomes" id="UP000265515">
    <property type="component" value="Unassembled WGS sequence"/>
</dbReference>
<proteinExistence type="predicted"/>
<dbReference type="InterPro" id="IPR010736">
    <property type="entry name" value="SHIPPO-rpt"/>
</dbReference>
<sequence length="160" mass="16526">MVVTAQYDAPAYTFGARFPTRLGEDTPGPGSYAISRAKDGPAYSLSTKTYQGQGGGDQPGPGEYTIKPVRGAPAYTFGARTGPGGTGGSSSWDRAGSPGPGAYEIRPRSAGPAYSMLGKGRPPYVDYAAPGPGTYNFKKSKFVHLSAPAYTFGGKLNAES</sequence>
<dbReference type="InterPro" id="IPR051291">
    <property type="entry name" value="CIMAP"/>
</dbReference>
<dbReference type="PANTHER" id="PTHR21580">
    <property type="entry name" value="SHIPPO-1-RELATED"/>
    <property type="match status" value="1"/>
</dbReference>
<feature type="region of interest" description="Disordered" evidence="1">
    <location>
        <begin position="43"/>
        <end position="107"/>
    </location>
</feature>
<reference evidence="2 3" key="1">
    <citation type="journal article" date="2018" name="Cell">
        <title>The Chara Genome: Secondary Complexity and Implications for Plant Terrestrialization.</title>
        <authorList>
            <person name="Nishiyama T."/>
            <person name="Sakayama H."/>
            <person name="Vries J.D."/>
            <person name="Buschmann H."/>
            <person name="Saint-Marcoux D."/>
            <person name="Ullrich K.K."/>
            <person name="Haas F.B."/>
            <person name="Vanderstraeten L."/>
            <person name="Becker D."/>
            <person name="Lang D."/>
            <person name="Vosolsobe S."/>
            <person name="Rombauts S."/>
            <person name="Wilhelmsson P.K.I."/>
            <person name="Janitza P."/>
            <person name="Kern R."/>
            <person name="Heyl A."/>
            <person name="Rumpler F."/>
            <person name="Villalobos L.I.A.C."/>
            <person name="Clay J.M."/>
            <person name="Skokan R."/>
            <person name="Toyoda A."/>
            <person name="Suzuki Y."/>
            <person name="Kagoshima H."/>
            <person name="Schijlen E."/>
            <person name="Tajeshwar N."/>
            <person name="Catarino B."/>
            <person name="Hetherington A.J."/>
            <person name="Saltykova A."/>
            <person name="Bonnot C."/>
            <person name="Breuninger H."/>
            <person name="Symeonidi A."/>
            <person name="Radhakrishnan G.V."/>
            <person name="Van Nieuwerburgh F."/>
            <person name="Deforce D."/>
            <person name="Chang C."/>
            <person name="Karol K.G."/>
            <person name="Hedrich R."/>
            <person name="Ulvskov P."/>
            <person name="Glockner G."/>
            <person name="Delwiche C.F."/>
            <person name="Petrasek J."/>
            <person name="Van de Peer Y."/>
            <person name="Friml J."/>
            <person name="Beilby M."/>
            <person name="Dolan L."/>
            <person name="Kohara Y."/>
            <person name="Sugano S."/>
            <person name="Fujiyama A."/>
            <person name="Delaux P.-M."/>
            <person name="Quint M."/>
            <person name="TheiBen G."/>
            <person name="Hagemann M."/>
            <person name="Harholt J."/>
            <person name="Dunand C."/>
            <person name="Zachgo S."/>
            <person name="Langdale J."/>
            <person name="Maumus F."/>
            <person name="Straeten D.V.D."/>
            <person name="Gould S.B."/>
            <person name="Rensing S.A."/>
        </authorList>
    </citation>
    <scope>NUCLEOTIDE SEQUENCE [LARGE SCALE GENOMIC DNA]</scope>
    <source>
        <strain evidence="2 3">S276</strain>
    </source>
</reference>
<dbReference type="Gramene" id="GBG66279">
    <property type="protein sequence ID" value="GBG66279"/>
    <property type="gene ID" value="CBR_g57877"/>
</dbReference>
<accession>A0A388K8D3</accession>
<evidence type="ECO:0000313" key="3">
    <source>
        <dbReference type="Proteomes" id="UP000265515"/>
    </source>
</evidence>
<evidence type="ECO:0000313" key="2">
    <source>
        <dbReference type="EMBL" id="GBG66279.1"/>
    </source>
</evidence>
<gene>
    <name evidence="2" type="ORF">CBR_g57877</name>
</gene>
<keyword evidence="3" id="KW-1185">Reference proteome</keyword>
<dbReference type="PANTHER" id="PTHR21580:SF28">
    <property type="entry name" value="BOREALIN N-TERMINAL DOMAIN-CONTAINING PROTEIN-RELATED"/>
    <property type="match status" value="1"/>
</dbReference>
<dbReference type="OMA" id="YEAGSCI"/>
<evidence type="ECO:0000256" key="1">
    <source>
        <dbReference type="SAM" id="MobiDB-lite"/>
    </source>
</evidence>
<dbReference type="Pfam" id="PF07004">
    <property type="entry name" value="SHIPPO-rpt"/>
    <property type="match status" value="4"/>
</dbReference>